<dbReference type="SUPFAM" id="SSF54862">
    <property type="entry name" value="4Fe-4S ferredoxins"/>
    <property type="match status" value="1"/>
</dbReference>
<dbReference type="PROSITE" id="PS00198">
    <property type="entry name" value="4FE4S_FER_1"/>
    <property type="match status" value="1"/>
</dbReference>
<dbReference type="InterPro" id="IPR017900">
    <property type="entry name" value="4Fe4S_Fe_S_CS"/>
</dbReference>
<proteinExistence type="predicted"/>
<accession>D6ST18</accession>
<keyword evidence="4" id="KW-0411">Iron-sulfur</keyword>
<reference evidence="6" key="1">
    <citation type="submission" date="2010-05" db="EMBL/GenBank/DDBJ databases">
        <title>The draft genome of Desulfonatronospira thiodismutans ASO3-1.</title>
        <authorList>
            <consortium name="US DOE Joint Genome Institute (JGI-PGF)"/>
            <person name="Lucas S."/>
            <person name="Copeland A."/>
            <person name="Lapidus A."/>
            <person name="Cheng J.-F."/>
            <person name="Bruce D."/>
            <person name="Goodwin L."/>
            <person name="Pitluck S."/>
            <person name="Chertkov O."/>
            <person name="Brettin T."/>
            <person name="Detter J.C."/>
            <person name="Han C."/>
            <person name="Land M.L."/>
            <person name="Hauser L."/>
            <person name="Kyrpides N."/>
            <person name="Mikhailova N."/>
            <person name="Muyzer G."/>
            <person name="Woyke T."/>
        </authorList>
    </citation>
    <scope>NUCLEOTIDE SEQUENCE [LARGE SCALE GENOMIC DNA]</scope>
    <source>
        <strain evidence="6">ASO3-1</strain>
    </source>
</reference>
<dbReference type="EMBL" id="ACJN02000003">
    <property type="protein sequence ID" value="EFI33834.1"/>
    <property type="molecule type" value="Genomic_DNA"/>
</dbReference>
<dbReference type="InterPro" id="IPR050954">
    <property type="entry name" value="ET_IronSulfur_Cluster-Binding"/>
</dbReference>
<evidence type="ECO:0000313" key="7">
    <source>
        <dbReference type="Proteomes" id="UP000005496"/>
    </source>
</evidence>
<evidence type="ECO:0000256" key="2">
    <source>
        <dbReference type="ARBA" id="ARBA00022723"/>
    </source>
</evidence>
<evidence type="ECO:0000313" key="6">
    <source>
        <dbReference type="EMBL" id="EFI33834.1"/>
    </source>
</evidence>
<keyword evidence="3" id="KW-0408">Iron</keyword>
<dbReference type="Pfam" id="PF13247">
    <property type="entry name" value="Fer4_11"/>
    <property type="match status" value="1"/>
</dbReference>
<dbReference type="InterPro" id="IPR017896">
    <property type="entry name" value="4Fe4S_Fe-S-bd"/>
</dbReference>
<dbReference type="GO" id="GO:0046872">
    <property type="term" value="F:metal ion binding"/>
    <property type="evidence" value="ECO:0007669"/>
    <property type="project" value="UniProtKB-KW"/>
</dbReference>
<comment type="caution">
    <text evidence="6">The sequence shown here is derived from an EMBL/GenBank/DDBJ whole genome shotgun (WGS) entry which is preliminary data.</text>
</comment>
<feature type="domain" description="4Fe-4S ferredoxin-type" evidence="5">
    <location>
        <begin position="52"/>
        <end position="83"/>
    </location>
</feature>
<dbReference type="PROSITE" id="PS51379">
    <property type="entry name" value="4FE4S_FER_2"/>
    <property type="match status" value="3"/>
</dbReference>
<feature type="domain" description="4Fe-4S ferredoxin-type" evidence="5">
    <location>
        <begin position="5"/>
        <end position="34"/>
    </location>
</feature>
<keyword evidence="7" id="KW-1185">Reference proteome</keyword>
<organism evidence="6 7">
    <name type="scientific">Desulfonatronospira thiodismutans ASO3-1</name>
    <dbReference type="NCBI Taxonomy" id="555779"/>
    <lineage>
        <taxon>Bacteria</taxon>
        <taxon>Pseudomonadati</taxon>
        <taxon>Thermodesulfobacteriota</taxon>
        <taxon>Desulfovibrionia</taxon>
        <taxon>Desulfovibrionales</taxon>
        <taxon>Desulfonatronovibrionaceae</taxon>
        <taxon>Desulfonatronospira</taxon>
    </lineage>
</organism>
<gene>
    <name evidence="6" type="ORF">Dthio_PD1173</name>
</gene>
<sequence>MKKKFAMVVDSSVCIDCKACMASCKVEHGLPRGYWRNWIKEKSPDFSMGKNTYAHYQPGGCMHCDNPTCVHACPSGATYKEEETGIVQINKDMCIGCGNCVVACPYSARYRHPTLRVPDKCDYCQDRLAMGLQPACVDTCPTKARVFGDINDSESEAATLLKDREWVQINTEPEDTDPNMYYLADTEPMDWPGEVEYPAAHATMTRLVNPLFKVAVGLSALGAAVMFIKQITSGSETSGHDEKKEEA</sequence>
<feature type="domain" description="4Fe-4S ferredoxin-type" evidence="5">
    <location>
        <begin position="85"/>
        <end position="114"/>
    </location>
</feature>
<evidence type="ECO:0000256" key="3">
    <source>
        <dbReference type="ARBA" id="ARBA00023004"/>
    </source>
</evidence>
<name>D6ST18_9BACT</name>
<dbReference type="Proteomes" id="UP000005496">
    <property type="component" value="Unassembled WGS sequence"/>
</dbReference>
<dbReference type="Pfam" id="PF12800">
    <property type="entry name" value="Fer4_4"/>
    <property type="match status" value="1"/>
</dbReference>
<dbReference type="OrthoDB" id="9789030at2"/>
<dbReference type="eggNOG" id="COG0437">
    <property type="taxonomic scope" value="Bacteria"/>
</dbReference>
<keyword evidence="2" id="KW-0479">Metal-binding</keyword>
<evidence type="ECO:0000256" key="1">
    <source>
        <dbReference type="ARBA" id="ARBA00022485"/>
    </source>
</evidence>
<evidence type="ECO:0000256" key="4">
    <source>
        <dbReference type="ARBA" id="ARBA00023014"/>
    </source>
</evidence>
<keyword evidence="1" id="KW-0004">4Fe-4S</keyword>
<dbReference type="CDD" id="cd10551">
    <property type="entry name" value="PsrB"/>
    <property type="match status" value="1"/>
</dbReference>
<dbReference type="PANTHER" id="PTHR43177">
    <property type="entry name" value="PROTEIN NRFC"/>
    <property type="match status" value="1"/>
</dbReference>
<dbReference type="Gene3D" id="3.30.70.20">
    <property type="match status" value="2"/>
</dbReference>
<evidence type="ECO:0000259" key="5">
    <source>
        <dbReference type="PROSITE" id="PS51379"/>
    </source>
</evidence>
<dbReference type="GO" id="GO:0051539">
    <property type="term" value="F:4 iron, 4 sulfur cluster binding"/>
    <property type="evidence" value="ECO:0007669"/>
    <property type="project" value="UniProtKB-KW"/>
</dbReference>
<protein>
    <submittedName>
        <fullName evidence="6">4Fe-4S ferredoxin iron-sulfur binding domain protein</fullName>
    </submittedName>
</protein>
<dbReference type="PANTHER" id="PTHR43177:SF3">
    <property type="entry name" value="PROTEIN NRFC HOMOLOG"/>
    <property type="match status" value="1"/>
</dbReference>
<dbReference type="RefSeq" id="WP_008871183.1">
    <property type="nucleotide sequence ID" value="NZ_ACJN02000003.1"/>
</dbReference>
<dbReference type="AlphaFoldDB" id="D6ST18"/>